<gene>
    <name evidence="3" type="ORF">KAK03_21105</name>
</gene>
<dbReference type="AlphaFoldDB" id="A0A940YD77"/>
<feature type="signal peptide" evidence="1">
    <location>
        <begin position="1"/>
        <end position="25"/>
    </location>
</feature>
<feature type="chain" id="PRO_5037934624" evidence="1">
    <location>
        <begin position="26"/>
        <end position="155"/>
    </location>
</feature>
<dbReference type="EMBL" id="JAGQDD010000022">
    <property type="protein sequence ID" value="MBQ0932976.1"/>
    <property type="molecule type" value="Genomic_DNA"/>
</dbReference>
<organism evidence="3 4">
    <name type="scientific">Ideonella alba</name>
    <dbReference type="NCBI Taxonomy" id="2824118"/>
    <lineage>
        <taxon>Bacteria</taxon>
        <taxon>Pseudomonadati</taxon>
        <taxon>Pseudomonadota</taxon>
        <taxon>Betaproteobacteria</taxon>
        <taxon>Burkholderiales</taxon>
        <taxon>Sphaerotilaceae</taxon>
        <taxon>Ideonella</taxon>
    </lineage>
</organism>
<comment type="caution">
    <text evidence="3">The sequence shown here is derived from an EMBL/GenBank/DDBJ whole genome shotgun (WGS) entry which is preliminary data.</text>
</comment>
<reference evidence="3 4" key="1">
    <citation type="submission" date="2021-04" db="EMBL/GenBank/DDBJ databases">
        <title>The genome sequence of Ideonella sp. 3Y2.</title>
        <authorList>
            <person name="Liu Y."/>
        </authorList>
    </citation>
    <scope>NUCLEOTIDE SEQUENCE [LARGE SCALE GENOMIC DNA]</scope>
    <source>
        <strain evidence="3 4">3Y2</strain>
    </source>
</reference>
<dbReference type="SUPFAM" id="SSF54427">
    <property type="entry name" value="NTF2-like"/>
    <property type="match status" value="1"/>
</dbReference>
<feature type="domain" description="DUF4440" evidence="2">
    <location>
        <begin position="35"/>
        <end position="139"/>
    </location>
</feature>
<proteinExistence type="predicted"/>
<keyword evidence="1" id="KW-0732">Signal</keyword>
<evidence type="ECO:0000313" key="4">
    <source>
        <dbReference type="Proteomes" id="UP000676246"/>
    </source>
</evidence>
<keyword evidence="4" id="KW-1185">Reference proteome</keyword>
<dbReference type="Gene3D" id="3.10.450.50">
    <property type="match status" value="1"/>
</dbReference>
<dbReference type="Proteomes" id="UP000676246">
    <property type="component" value="Unassembled WGS sequence"/>
</dbReference>
<evidence type="ECO:0000259" key="2">
    <source>
        <dbReference type="Pfam" id="PF14534"/>
    </source>
</evidence>
<accession>A0A940YD77</accession>
<dbReference type="InterPro" id="IPR032710">
    <property type="entry name" value="NTF2-like_dom_sf"/>
</dbReference>
<evidence type="ECO:0000256" key="1">
    <source>
        <dbReference type="SAM" id="SignalP"/>
    </source>
</evidence>
<dbReference type="InterPro" id="IPR027843">
    <property type="entry name" value="DUF4440"/>
</dbReference>
<sequence length="155" mass="16694">MNPLRRLFDPALWLLAALPAGVAAAPDLAALREEVRSAEAAFADSMARRDLAAFAGFVADDAVFLNGGQPLRGKDAVLAHWQRFFDGPRAPFAWRPELVEVIGSGGLAQSTGPVTDPAGTLVARFYSTWRREADGRWRVVLDNGYDVSPDGCAKP</sequence>
<dbReference type="RefSeq" id="WP_210856679.1">
    <property type="nucleotide sequence ID" value="NZ_JAGQDD010000022.1"/>
</dbReference>
<name>A0A940YD77_9BURK</name>
<evidence type="ECO:0000313" key="3">
    <source>
        <dbReference type="EMBL" id="MBQ0932976.1"/>
    </source>
</evidence>
<protein>
    <submittedName>
        <fullName evidence="3">Nuclear transport factor 2 family protein</fullName>
    </submittedName>
</protein>
<dbReference type="Pfam" id="PF14534">
    <property type="entry name" value="DUF4440"/>
    <property type="match status" value="1"/>
</dbReference>